<dbReference type="AlphaFoldDB" id="A0A8S1X973"/>
<dbReference type="Proteomes" id="UP000689195">
    <property type="component" value="Unassembled WGS sequence"/>
</dbReference>
<evidence type="ECO:0000313" key="1">
    <source>
        <dbReference type="EMBL" id="CAD8197599.1"/>
    </source>
</evidence>
<comment type="caution">
    <text evidence="1">The sequence shown here is derived from an EMBL/GenBank/DDBJ whole genome shotgun (WGS) entry which is preliminary data.</text>
</comment>
<accession>A0A8S1X973</accession>
<reference evidence="1" key="1">
    <citation type="submission" date="2021-01" db="EMBL/GenBank/DDBJ databases">
        <authorList>
            <consortium name="Genoscope - CEA"/>
            <person name="William W."/>
        </authorList>
    </citation>
    <scope>NUCLEOTIDE SEQUENCE</scope>
</reference>
<organism evidence="1 2">
    <name type="scientific">Paramecium pentaurelia</name>
    <dbReference type="NCBI Taxonomy" id="43138"/>
    <lineage>
        <taxon>Eukaryota</taxon>
        <taxon>Sar</taxon>
        <taxon>Alveolata</taxon>
        <taxon>Ciliophora</taxon>
        <taxon>Intramacronucleata</taxon>
        <taxon>Oligohymenophorea</taxon>
        <taxon>Peniculida</taxon>
        <taxon>Parameciidae</taxon>
        <taxon>Paramecium</taxon>
    </lineage>
</organism>
<protein>
    <submittedName>
        <fullName evidence="1">Uncharacterized protein</fullName>
    </submittedName>
</protein>
<name>A0A8S1X973_9CILI</name>
<proteinExistence type="predicted"/>
<dbReference type="EMBL" id="CAJJDO010000116">
    <property type="protein sequence ID" value="CAD8197599.1"/>
    <property type="molecule type" value="Genomic_DNA"/>
</dbReference>
<gene>
    <name evidence="1" type="ORF">PPENT_87.1.T1160013</name>
</gene>
<evidence type="ECO:0000313" key="2">
    <source>
        <dbReference type="Proteomes" id="UP000689195"/>
    </source>
</evidence>
<sequence>MDKSSLSQRKLPFGIYIEWFCLWQLVQIPVKGQFYKGISLCQIQFIGIYNQAFRQGKQIYQLDGTIIGGGLHNKERFKE</sequence>
<keyword evidence="2" id="KW-1185">Reference proteome</keyword>